<comment type="caution">
    <text evidence="1">The sequence shown here is derived from an EMBL/GenBank/DDBJ whole genome shotgun (WGS) entry which is preliminary data.</text>
</comment>
<name>G4TAK7_SERID</name>
<organism evidence="1 2">
    <name type="scientific">Serendipita indica (strain DSM 11827)</name>
    <name type="common">Root endophyte fungus</name>
    <name type="synonym">Piriformospora indica</name>
    <dbReference type="NCBI Taxonomy" id="1109443"/>
    <lineage>
        <taxon>Eukaryota</taxon>
        <taxon>Fungi</taxon>
        <taxon>Dikarya</taxon>
        <taxon>Basidiomycota</taxon>
        <taxon>Agaricomycotina</taxon>
        <taxon>Agaricomycetes</taxon>
        <taxon>Sebacinales</taxon>
        <taxon>Serendipitaceae</taxon>
        <taxon>Serendipita</taxon>
    </lineage>
</organism>
<reference evidence="1 2" key="1">
    <citation type="journal article" date="2011" name="PLoS Pathog.">
        <title>Endophytic Life Strategies Decoded by Genome and Transcriptome Analyses of the Mutualistic Root Symbiont Piriformospora indica.</title>
        <authorList>
            <person name="Zuccaro A."/>
            <person name="Lahrmann U."/>
            <person name="Guldener U."/>
            <person name="Langen G."/>
            <person name="Pfiffi S."/>
            <person name="Biedenkopf D."/>
            <person name="Wong P."/>
            <person name="Samans B."/>
            <person name="Grimm C."/>
            <person name="Basiewicz M."/>
            <person name="Murat C."/>
            <person name="Martin F."/>
            <person name="Kogel K.H."/>
        </authorList>
    </citation>
    <scope>NUCLEOTIDE SEQUENCE [LARGE SCALE GENOMIC DNA]</scope>
    <source>
        <strain evidence="1 2">DSM 11827</strain>
    </source>
</reference>
<dbReference type="Proteomes" id="UP000007148">
    <property type="component" value="Unassembled WGS sequence"/>
</dbReference>
<gene>
    <name evidence="1" type="ORF">PIIN_02216</name>
</gene>
<protein>
    <submittedName>
        <fullName evidence="1">Uncharacterized protein</fullName>
    </submittedName>
</protein>
<dbReference type="EMBL" id="CAFZ01000031">
    <property type="protein sequence ID" value="CCA68350.1"/>
    <property type="molecule type" value="Genomic_DNA"/>
</dbReference>
<dbReference type="HOGENOM" id="CLU_1571249_0_0_1"/>
<evidence type="ECO:0000313" key="1">
    <source>
        <dbReference type="EMBL" id="CCA68350.1"/>
    </source>
</evidence>
<dbReference type="AlphaFoldDB" id="G4TAK7"/>
<sequence>MEALAETIGPHLNIFSYNLDKRRWGDNAAFVARSMKIVHPLLVVAYGDETASAFEKSLFRRIDEALPADFHDDGHESTMGDLEGIPKWCRAPLLASEGDLRKENVIVCYGSGDIDIAVAQVPSEETNVLLWAKDTPPRQLAEIDNLVGQEQLVASGVELRIMSQKPCRQR</sequence>
<evidence type="ECO:0000313" key="2">
    <source>
        <dbReference type="Proteomes" id="UP000007148"/>
    </source>
</evidence>
<proteinExistence type="predicted"/>
<dbReference type="InParanoid" id="G4TAK7"/>
<accession>G4TAK7</accession>
<keyword evidence="2" id="KW-1185">Reference proteome</keyword>